<dbReference type="SUPFAM" id="SSF54843">
    <property type="entry name" value="Ribosomal protein L22"/>
    <property type="match status" value="1"/>
</dbReference>
<comment type="caution">
    <text evidence="7">The sequence shown here is derived from an EMBL/GenBank/DDBJ whole genome shotgun (WGS) entry which is preliminary data.</text>
</comment>
<evidence type="ECO:0000256" key="1">
    <source>
        <dbReference type="ARBA" id="ARBA00009451"/>
    </source>
</evidence>
<dbReference type="GO" id="GO:0006412">
    <property type="term" value="P:translation"/>
    <property type="evidence" value="ECO:0007669"/>
    <property type="project" value="InterPro"/>
</dbReference>
<dbReference type="CDD" id="cd00336">
    <property type="entry name" value="Ribosomal_L22"/>
    <property type="match status" value="1"/>
</dbReference>
<name>A0AAN8X2L1_HALRR</name>
<keyword evidence="2 6" id="KW-0689">Ribosomal protein</keyword>
<evidence type="ECO:0000256" key="3">
    <source>
        <dbReference type="ARBA" id="ARBA00023274"/>
    </source>
</evidence>
<dbReference type="InterPro" id="IPR047867">
    <property type="entry name" value="Ribosomal_uL22_bac/org-type"/>
</dbReference>
<gene>
    <name evidence="7" type="primary">MRPL22</name>
    <name evidence="7" type="ORF">SK128_000093</name>
</gene>
<dbReference type="Proteomes" id="UP001381693">
    <property type="component" value="Unassembled WGS sequence"/>
</dbReference>
<dbReference type="PANTHER" id="PTHR13501:SF8">
    <property type="entry name" value="LARGE RIBOSOMAL SUBUNIT PROTEIN UL22M"/>
    <property type="match status" value="1"/>
</dbReference>
<evidence type="ECO:0000256" key="4">
    <source>
        <dbReference type="ARBA" id="ARBA00035286"/>
    </source>
</evidence>
<dbReference type="PANTHER" id="PTHR13501">
    <property type="entry name" value="CHLOROPLAST 50S RIBOSOMAL PROTEIN L22-RELATED"/>
    <property type="match status" value="1"/>
</dbReference>
<evidence type="ECO:0000256" key="6">
    <source>
        <dbReference type="RuleBase" id="RU004005"/>
    </source>
</evidence>
<reference evidence="7 8" key="1">
    <citation type="submission" date="2023-11" db="EMBL/GenBank/DDBJ databases">
        <title>Halocaridina rubra genome assembly.</title>
        <authorList>
            <person name="Smith C."/>
        </authorList>
    </citation>
    <scope>NUCLEOTIDE SEQUENCE [LARGE SCALE GENOMIC DNA]</scope>
    <source>
        <strain evidence="7">EP-1</strain>
        <tissue evidence="7">Whole</tissue>
    </source>
</reference>
<dbReference type="Pfam" id="PF00237">
    <property type="entry name" value="Ribosomal_L22"/>
    <property type="match status" value="1"/>
</dbReference>
<dbReference type="GO" id="GO:0005762">
    <property type="term" value="C:mitochondrial large ribosomal subunit"/>
    <property type="evidence" value="ECO:0007669"/>
    <property type="project" value="TreeGrafter"/>
</dbReference>
<evidence type="ECO:0000313" key="8">
    <source>
        <dbReference type="Proteomes" id="UP001381693"/>
    </source>
</evidence>
<dbReference type="GO" id="GO:0003735">
    <property type="term" value="F:structural constituent of ribosome"/>
    <property type="evidence" value="ECO:0007669"/>
    <property type="project" value="InterPro"/>
</dbReference>
<sequence length="241" mass="27904">MLSVIRQTLGVNTLSARLARMSIGGSTREHLFNAPYRSTDVTIPISTINARAPSICGIHTSALYQVKVNPKGPSNFIKNNDVVYPPTPLGEKERPAFVCYVKENIRYSPKKMWYIATHIRGMRIDDAINQLKFVHKIGAVAVREALEEAQELAVKEHNVEFRSNLWVSESFSCKGRVMKGYRRHARKRFGNIEYKYCHYFVTLEEGDPPEHYYPHTRTLTAKEMLEEWMEDQRQRRIPFSL</sequence>
<evidence type="ECO:0000256" key="2">
    <source>
        <dbReference type="ARBA" id="ARBA00022980"/>
    </source>
</evidence>
<protein>
    <recommendedName>
        <fullName evidence="4">Large ribosomal subunit protein uL22m</fullName>
    </recommendedName>
    <alternativeName>
        <fullName evidence="5">39S ribosomal protein L22, mitochondrial</fullName>
    </alternativeName>
</protein>
<organism evidence="7 8">
    <name type="scientific">Halocaridina rubra</name>
    <name type="common">Hawaiian red shrimp</name>
    <dbReference type="NCBI Taxonomy" id="373956"/>
    <lineage>
        <taxon>Eukaryota</taxon>
        <taxon>Metazoa</taxon>
        <taxon>Ecdysozoa</taxon>
        <taxon>Arthropoda</taxon>
        <taxon>Crustacea</taxon>
        <taxon>Multicrustacea</taxon>
        <taxon>Malacostraca</taxon>
        <taxon>Eumalacostraca</taxon>
        <taxon>Eucarida</taxon>
        <taxon>Decapoda</taxon>
        <taxon>Pleocyemata</taxon>
        <taxon>Caridea</taxon>
        <taxon>Atyoidea</taxon>
        <taxon>Atyidae</taxon>
        <taxon>Halocaridina</taxon>
    </lineage>
</organism>
<dbReference type="AlphaFoldDB" id="A0AAN8X2L1"/>
<dbReference type="EMBL" id="JAXCGZ010009544">
    <property type="protein sequence ID" value="KAK7076815.1"/>
    <property type="molecule type" value="Genomic_DNA"/>
</dbReference>
<dbReference type="Gene3D" id="3.90.470.10">
    <property type="entry name" value="Ribosomal protein L22/L17"/>
    <property type="match status" value="1"/>
</dbReference>
<evidence type="ECO:0000256" key="5">
    <source>
        <dbReference type="ARBA" id="ARBA00035506"/>
    </source>
</evidence>
<dbReference type="InterPro" id="IPR001063">
    <property type="entry name" value="Ribosomal_uL22"/>
</dbReference>
<keyword evidence="8" id="KW-1185">Reference proteome</keyword>
<keyword evidence="3 6" id="KW-0687">Ribonucleoprotein</keyword>
<proteinExistence type="inferred from homology"/>
<accession>A0AAN8X2L1</accession>
<dbReference type="InterPro" id="IPR036394">
    <property type="entry name" value="Ribosomal_uL22_sf"/>
</dbReference>
<comment type="similarity">
    <text evidence="1 6">Belongs to the universal ribosomal protein uL22 family.</text>
</comment>
<evidence type="ECO:0000313" key="7">
    <source>
        <dbReference type="EMBL" id="KAK7076815.1"/>
    </source>
</evidence>